<dbReference type="AlphaFoldDB" id="A0A9X1XTY7"/>
<keyword evidence="1" id="KW-0812">Transmembrane</keyword>
<keyword evidence="1" id="KW-1133">Transmembrane helix</keyword>
<evidence type="ECO:0000313" key="2">
    <source>
        <dbReference type="EMBL" id="MCK8143177.1"/>
    </source>
</evidence>
<reference evidence="2" key="1">
    <citation type="submission" date="2022-04" db="EMBL/GenBank/DDBJ databases">
        <title>Flavobacterium pygoscelis sp. nov. isolated from Chinstrap chick (Pygoscelis antarcticus).</title>
        <authorList>
            <person name="Irgang R."/>
            <person name="Poblete-Morales M."/>
            <person name="Avendano-Herrera R."/>
        </authorList>
    </citation>
    <scope>NUCLEOTIDE SEQUENCE</scope>
    <source>
        <strain evidence="2">I-SCBP12n</strain>
    </source>
</reference>
<comment type="caution">
    <text evidence="2">The sequence shown here is derived from an EMBL/GenBank/DDBJ whole genome shotgun (WGS) entry which is preliminary data.</text>
</comment>
<dbReference type="Proteomes" id="UP001139260">
    <property type="component" value="Unassembled WGS sequence"/>
</dbReference>
<organism evidence="2 3">
    <name type="scientific">Flavobacterium pygoscelis</name>
    <dbReference type="NCBI Taxonomy" id="2893176"/>
    <lineage>
        <taxon>Bacteria</taxon>
        <taxon>Pseudomonadati</taxon>
        <taxon>Bacteroidota</taxon>
        <taxon>Flavobacteriia</taxon>
        <taxon>Flavobacteriales</taxon>
        <taxon>Flavobacteriaceae</taxon>
        <taxon>Flavobacterium</taxon>
    </lineage>
</organism>
<protein>
    <submittedName>
        <fullName evidence="2">Uncharacterized protein</fullName>
    </submittedName>
</protein>
<sequence length="64" mass="7465">MEIILLRILSAAFIFMIGFFFGIIREKPKKKTDKAKGVKCTCSNPQWCDIRCTAKELFYEDSRN</sequence>
<keyword evidence="3" id="KW-1185">Reference proteome</keyword>
<proteinExistence type="predicted"/>
<accession>A0A9X1XTY7</accession>
<evidence type="ECO:0000313" key="3">
    <source>
        <dbReference type="Proteomes" id="UP001139260"/>
    </source>
</evidence>
<gene>
    <name evidence="2" type="ORF">MW871_14905</name>
</gene>
<dbReference type="EMBL" id="JALNUB010000013">
    <property type="protein sequence ID" value="MCK8143177.1"/>
    <property type="molecule type" value="Genomic_DNA"/>
</dbReference>
<evidence type="ECO:0000256" key="1">
    <source>
        <dbReference type="SAM" id="Phobius"/>
    </source>
</evidence>
<dbReference type="RefSeq" id="WP_248429203.1">
    <property type="nucleotide sequence ID" value="NZ_JALNUB010000013.1"/>
</dbReference>
<keyword evidence="1" id="KW-0472">Membrane</keyword>
<feature type="transmembrane region" description="Helical" evidence="1">
    <location>
        <begin position="6"/>
        <end position="24"/>
    </location>
</feature>
<name>A0A9X1XTY7_9FLAO</name>